<evidence type="ECO:0000313" key="8">
    <source>
        <dbReference type="EMBL" id="KGR86174.1"/>
    </source>
</evidence>
<feature type="transmembrane region" description="Helical" evidence="6">
    <location>
        <begin position="156"/>
        <end position="174"/>
    </location>
</feature>
<evidence type="ECO:0000259" key="7">
    <source>
        <dbReference type="Pfam" id="PF00892"/>
    </source>
</evidence>
<keyword evidence="4 6" id="KW-1133">Transmembrane helix</keyword>
<comment type="similarity">
    <text evidence="2">Belongs to the EamA transporter family.</text>
</comment>
<feature type="domain" description="EamA" evidence="7">
    <location>
        <begin position="155"/>
        <end position="287"/>
    </location>
</feature>
<keyword evidence="3 6" id="KW-0812">Transmembrane</keyword>
<feature type="transmembrane region" description="Helical" evidence="6">
    <location>
        <begin position="273"/>
        <end position="291"/>
    </location>
</feature>
<dbReference type="AlphaFoldDB" id="A0A0A3IN12"/>
<comment type="caution">
    <text evidence="8">The sequence shown here is derived from an EMBL/GenBank/DDBJ whole genome shotgun (WGS) entry which is preliminary data.</text>
</comment>
<reference evidence="8 9" key="1">
    <citation type="submission" date="2014-02" db="EMBL/GenBank/DDBJ databases">
        <title>Draft genome sequence of Lysinibacillus odysseyi NBRC 100172.</title>
        <authorList>
            <person name="Zhang F."/>
            <person name="Wang G."/>
            <person name="Zhang L."/>
        </authorList>
    </citation>
    <scope>NUCLEOTIDE SEQUENCE [LARGE SCALE GENOMIC DNA]</scope>
    <source>
        <strain evidence="8 9">NBRC 100172</strain>
    </source>
</reference>
<sequence>MMNKNLLYPLLIVIGSSSYGILSTMIKVAMSHGFTTEEAVTSQYVIGFLLAVIILIATQRSLPKISGKGFLIIMISGLLTGTTGIVYGQSVHYLPASLAVVMLFQFTWIGLFLDCIVHRRRPTRPELISLVFLISGTILAAGILDVDLSGLDWRGWAFGMAAAFSFACFMQFNSKQVEGISTIGRMTIMSLFSMLLVLLFQAPEVVTNGKLFTTELLYFGVALGLFGIILPILLFTVAVPKVGGGVASILSAVELPVAILASVIVLHEMLTSLQIFGIVLVLFGMTLPTLLHNRKQAGKLENASSKE</sequence>
<organism evidence="8 9">
    <name type="scientific">Lysinibacillus odysseyi 34hs-1 = NBRC 100172</name>
    <dbReference type="NCBI Taxonomy" id="1220589"/>
    <lineage>
        <taxon>Bacteria</taxon>
        <taxon>Bacillati</taxon>
        <taxon>Bacillota</taxon>
        <taxon>Bacilli</taxon>
        <taxon>Bacillales</taxon>
        <taxon>Bacillaceae</taxon>
        <taxon>Lysinibacillus</taxon>
    </lineage>
</organism>
<evidence type="ECO:0000313" key="9">
    <source>
        <dbReference type="Proteomes" id="UP000030437"/>
    </source>
</evidence>
<dbReference type="PANTHER" id="PTHR32322:SF2">
    <property type="entry name" value="EAMA DOMAIN-CONTAINING PROTEIN"/>
    <property type="match status" value="1"/>
</dbReference>
<comment type="subcellular location">
    <subcellularLocation>
        <location evidence="1">Endomembrane system</location>
        <topology evidence="1">Multi-pass membrane protein</topology>
    </subcellularLocation>
</comment>
<feature type="transmembrane region" description="Helical" evidence="6">
    <location>
        <begin position="186"/>
        <end position="204"/>
    </location>
</feature>
<protein>
    <submittedName>
        <fullName evidence="8">Multidrug transporter</fullName>
    </submittedName>
</protein>
<evidence type="ECO:0000256" key="1">
    <source>
        <dbReference type="ARBA" id="ARBA00004127"/>
    </source>
</evidence>
<evidence type="ECO:0000256" key="4">
    <source>
        <dbReference type="ARBA" id="ARBA00022989"/>
    </source>
</evidence>
<keyword evidence="9" id="KW-1185">Reference proteome</keyword>
<accession>A0A0A3IN12</accession>
<dbReference type="EMBL" id="JPVP01000052">
    <property type="protein sequence ID" value="KGR86174.1"/>
    <property type="molecule type" value="Genomic_DNA"/>
</dbReference>
<dbReference type="InterPro" id="IPR050638">
    <property type="entry name" value="AA-Vitamin_Transporters"/>
</dbReference>
<feature type="transmembrane region" description="Helical" evidence="6">
    <location>
        <begin position="7"/>
        <end position="29"/>
    </location>
</feature>
<evidence type="ECO:0000256" key="6">
    <source>
        <dbReference type="SAM" id="Phobius"/>
    </source>
</evidence>
<dbReference type="InterPro" id="IPR000620">
    <property type="entry name" value="EamA_dom"/>
</dbReference>
<dbReference type="PANTHER" id="PTHR32322">
    <property type="entry name" value="INNER MEMBRANE TRANSPORTER"/>
    <property type="match status" value="1"/>
</dbReference>
<proteinExistence type="inferred from homology"/>
<dbReference type="SUPFAM" id="SSF103481">
    <property type="entry name" value="Multidrug resistance efflux transporter EmrE"/>
    <property type="match status" value="2"/>
</dbReference>
<feature type="domain" description="EamA" evidence="7">
    <location>
        <begin position="10"/>
        <end position="140"/>
    </location>
</feature>
<dbReference type="GO" id="GO:0016020">
    <property type="term" value="C:membrane"/>
    <property type="evidence" value="ECO:0007669"/>
    <property type="project" value="UniProtKB-SubCell"/>
</dbReference>
<feature type="transmembrane region" description="Helical" evidence="6">
    <location>
        <begin position="41"/>
        <end position="58"/>
    </location>
</feature>
<dbReference type="eggNOG" id="COG0697">
    <property type="taxonomic scope" value="Bacteria"/>
</dbReference>
<evidence type="ECO:0000256" key="3">
    <source>
        <dbReference type="ARBA" id="ARBA00022692"/>
    </source>
</evidence>
<feature type="transmembrane region" description="Helical" evidence="6">
    <location>
        <begin position="93"/>
        <end position="115"/>
    </location>
</feature>
<evidence type="ECO:0000256" key="2">
    <source>
        <dbReference type="ARBA" id="ARBA00007362"/>
    </source>
</evidence>
<feature type="transmembrane region" description="Helical" evidence="6">
    <location>
        <begin position="246"/>
        <end position="267"/>
    </location>
</feature>
<dbReference type="Proteomes" id="UP000030437">
    <property type="component" value="Unassembled WGS sequence"/>
</dbReference>
<dbReference type="InterPro" id="IPR037185">
    <property type="entry name" value="EmrE-like"/>
</dbReference>
<feature type="transmembrane region" description="Helical" evidence="6">
    <location>
        <begin position="70"/>
        <end position="87"/>
    </location>
</feature>
<name>A0A0A3IN12_9BACI</name>
<evidence type="ECO:0000256" key="5">
    <source>
        <dbReference type="ARBA" id="ARBA00023136"/>
    </source>
</evidence>
<feature type="transmembrane region" description="Helical" evidence="6">
    <location>
        <begin position="127"/>
        <end position="144"/>
    </location>
</feature>
<gene>
    <name evidence="8" type="ORF">CD32_07210</name>
</gene>
<feature type="transmembrane region" description="Helical" evidence="6">
    <location>
        <begin position="216"/>
        <end position="239"/>
    </location>
</feature>
<keyword evidence="5 6" id="KW-0472">Membrane</keyword>
<dbReference type="STRING" id="1220589.CD32_07210"/>
<dbReference type="Pfam" id="PF00892">
    <property type="entry name" value="EamA"/>
    <property type="match status" value="2"/>
</dbReference>